<dbReference type="PANTHER" id="PTHR36766:SF70">
    <property type="entry name" value="DISEASE RESISTANCE PROTEIN RGA4"/>
    <property type="match status" value="1"/>
</dbReference>
<evidence type="ECO:0000313" key="2">
    <source>
        <dbReference type="EMBL" id="GMN58529.1"/>
    </source>
</evidence>
<dbReference type="AlphaFoldDB" id="A0AA88DPL5"/>
<protein>
    <recommendedName>
        <fullName evidence="4">CC-NBS-LRR protein</fullName>
    </recommendedName>
</protein>
<dbReference type="PANTHER" id="PTHR36766">
    <property type="entry name" value="PLANT BROAD-SPECTRUM MILDEW RESISTANCE PROTEIN RPW8"/>
    <property type="match status" value="1"/>
</dbReference>
<dbReference type="GO" id="GO:0006952">
    <property type="term" value="P:defense response"/>
    <property type="evidence" value="ECO:0007669"/>
    <property type="project" value="UniProtKB-KW"/>
</dbReference>
<dbReference type="InterPro" id="IPR032675">
    <property type="entry name" value="LRR_dom_sf"/>
</dbReference>
<evidence type="ECO:0000256" key="1">
    <source>
        <dbReference type="ARBA" id="ARBA00022821"/>
    </source>
</evidence>
<keyword evidence="1" id="KW-0611">Plant defense</keyword>
<evidence type="ECO:0008006" key="4">
    <source>
        <dbReference type="Google" id="ProtNLM"/>
    </source>
</evidence>
<reference evidence="2" key="1">
    <citation type="submission" date="2023-07" db="EMBL/GenBank/DDBJ databases">
        <title>draft genome sequence of fig (Ficus carica).</title>
        <authorList>
            <person name="Takahashi T."/>
            <person name="Nishimura K."/>
        </authorList>
    </citation>
    <scope>NUCLEOTIDE SEQUENCE</scope>
</reference>
<gene>
    <name evidence="2" type="ORF">TIFTF001_027631</name>
</gene>
<accession>A0AA88DPL5</accession>
<dbReference type="EMBL" id="BTGU01000079">
    <property type="protein sequence ID" value="GMN58529.1"/>
    <property type="molecule type" value="Genomic_DNA"/>
</dbReference>
<dbReference type="SUPFAM" id="SSF52047">
    <property type="entry name" value="RNI-like"/>
    <property type="match status" value="1"/>
</dbReference>
<evidence type="ECO:0000313" key="3">
    <source>
        <dbReference type="Proteomes" id="UP001187192"/>
    </source>
</evidence>
<keyword evidence="3" id="KW-1185">Reference proteome</keyword>
<name>A0AA88DPL5_FICCA</name>
<dbReference type="Gene3D" id="3.80.10.10">
    <property type="entry name" value="Ribonuclease Inhibitor"/>
    <property type="match status" value="2"/>
</dbReference>
<comment type="caution">
    <text evidence="2">The sequence shown here is derived from an EMBL/GenBank/DDBJ whole genome shotgun (WGS) entry which is preliminary data.</text>
</comment>
<sequence length="200" mass="22428">MQCLTSLEELVICSCEGLEEIKLTPALTRLRVLQLFELPKLKHLSSPGVQQHLTSLEELGIIDCEELQVSNDDSIEWQSLTTLRFLDFTRLPQLVSLPVGLQFLTTLKRLQILICPNFTGVPDWICKLSSLETLCIWGCPKFKSVPASISSLTSLQNLEINGKDMNPREIHEDLDLSNSASGSSSWKISKKFRVLGLCNK</sequence>
<dbReference type="Proteomes" id="UP001187192">
    <property type="component" value="Unassembled WGS sequence"/>
</dbReference>
<organism evidence="2 3">
    <name type="scientific">Ficus carica</name>
    <name type="common">Common fig</name>
    <dbReference type="NCBI Taxonomy" id="3494"/>
    <lineage>
        <taxon>Eukaryota</taxon>
        <taxon>Viridiplantae</taxon>
        <taxon>Streptophyta</taxon>
        <taxon>Embryophyta</taxon>
        <taxon>Tracheophyta</taxon>
        <taxon>Spermatophyta</taxon>
        <taxon>Magnoliopsida</taxon>
        <taxon>eudicotyledons</taxon>
        <taxon>Gunneridae</taxon>
        <taxon>Pentapetalae</taxon>
        <taxon>rosids</taxon>
        <taxon>fabids</taxon>
        <taxon>Rosales</taxon>
        <taxon>Moraceae</taxon>
        <taxon>Ficeae</taxon>
        <taxon>Ficus</taxon>
    </lineage>
</organism>
<proteinExistence type="predicted"/>